<dbReference type="OrthoDB" id="9942674at2"/>
<keyword evidence="1" id="KW-1133">Transmembrane helix</keyword>
<gene>
    <name evidence="2" type="ORF">Cspa_c25840</name>
</gene>
<dbReference type="STRING" id="36745.CLSAP_24040"/>
<dbReference type="PATRIC" id="fig|931276.5.peg.2591"/>
<keyword evidence="1" id="KW-0812">Transmembrane</keyword>
<dbReference type="HOGENOM" id="CLU_2648166_0_0_9"/>
<name>M1MEK7_9CLOT</name>
<feature type="transmembrane region" description="Helical" evidence="1">
    <location>
        <begin position="12"/>
        <end position="29"/>
    </location>
</feature>
<dbReference type="RefSeq" id="WP_015392668.1">
    <property type="nucleotide sequence ID" value="NC_020291.1"/>
</dbReference>
<feature type="transmembrane region" description="Helical" evidence="1">
    <location>
        <begin position="49"/>
        <end position="70"/>
    </location>
</feature>
<dbReference type="AlphaFoldDB" id="M1MEK7"/>
<accession>M1MEK7</accession>
<dbReference type="KEGG" id="csr:Cspa_c25840"/>
<proteinExistence type="predicted"/>
<dbReference type="EMBL" id="CP004121">
    <property type="protein sequence ID" value="AGF56349.1"/>
    <property type="molecule type" value="Genomic_DNA"/>
</dbReference>
<protein>
    <submittedName>
        <fullName evidence="2">Uncharacterized protein</fullName>
    </submittedName>
</protein>
<keyword evidence="1" id="KW-0472">Membrane</keyword>
<dbReference type="Proteomes" id="UP000011728">
    <property type="component" value="Chromosome"/>
</dbReference>
<evidence type="ECO:0000313" key="3">
    <source>
        <dbReference type="Proteomes" id="UP000011728"/>
    </source>
</evidence>
<sequence>MMPTKSKLISRLIIYSLIILIMPILAIQVDFIKNIVLWLFKNKTNAYEYLQFSGAFLGVIGAVGGTTLLIDKEKKL</sequence>
<reference evidence="2 3" key="1">
    <citation type="submission" date="2013-02" db="EMBL/GenBank/DDBJ databases">
        <title>Genome sequence of Clostridium saccharoperbutylacetonicum N1-4(HMT).</title>
        <authorList>
            <person name="Poehlein A."/>
            <person name="Daniel R."/>
        </authorList>
    </citation>
    <scope>NUCLEOTIDE SEQUENCE [LARGE SCALE GENOMIC DNA]</scope>
    <source>
        <strain evidence="3">N1-4(HMT)</strain>
    </source>
</reference>
<dbReference type="eggNOG" id="ENOG50327PR">
    <property type="taxonomic scope" value="Bacteria"/>
</dbReference>
<evidence type="ECO:0000313" key="2">
    <source>
        <dbReference type="EMBL" id="AGF56349.1"/>
    </source>
</evidence>
<organism evidence="2 3">
    <name type="scientific">Clostridium saccharoperbutylacetonicum N1-4(HMT)</name>
    <dbReference type="NCBI Taxonomy" id="931276"/>
    <lineage>
        <taxon>Bacteria</taxon>
        <taxon>Bacillati</taxon>
        <taxon>Bacillota</taxon>
        <taxon>Clostridia</taxon>
        <taxon>Eubacteriales</taxon>
        <taxon>Clostridiaceae</taxon>
        <taxon>Clostridium</taxon>
    </lineage>
</organism>
<keyword evidence="3" id="KW-1185">Reference proteome</keyword>
<evidence type="ECO:0000256" key="1">
    <source>
        <dbReference type="SAM" id="Phobius"/>
    </source>
</evidence>